<evidence type="ECO:0000256" key="11">
    <source>
        <dbReference type="ARBA" id="ARBA00023078"/>
    </source>
</evidence>
<evidence type="ECO:0000256" key="14">
    <source>
        <dbReference type="RuleBase" id="RU003685"/>
    </source>
</evidence>
<dbReference type="GO" id="GO:0016651">
    <property type="term" value="F:oxidoreductase activity, acting on NAD(P)H"/>
    <property type="evidence" value="ECO:0007669"/>
    <property type="project" value="InterPro"/>
</dbReference>
<evidence type="ECO:0000256" key="15">
    <source>
        <dbReference type="SAM" id="MobiDB-lite"/>
    </source>
</evidence>
<dbReference type="InterPro" id="IPR022885">
    <property type="entry name" value="NDH1_su_D/H"/>
</dbReference>
<organism evidence="17 19">
    <name type="scientific">Lithocarpus litseifolius</name>
    <dbReference type="NCBI Taxonomy" id="425828"/>
    <lineage>
        <taxon>Eukaryota</taxon>
        <taxon>Viridiplantae</taxon>
        <taxon>Streptophyta</taxon>
        <taxon>Embryophyta</taxon>
        <taxon>Tracheophyta</taxon>
        <taxon>Spermatophyta</taxon>
        <taxon>Magnoliopsida</taxon>
        <taxon>eudicotyledons</taxon>
        <taxon>Gunneridae</taxon>
        <taxon>Pentapetalae</taxon>
        <taxon>rosids</taxon>
        <taxon>fabids</taxon>
        <taxon>Fagales</taxon>
        <taxon>Fagaceae</taxon>
        <taxon>Lithocarpus</taxon>
    </lineage>
</organism>
<comment type="similarity">
    <text evidence="2 14">Belongs to the complex I 49 kDa subunit family.</text>
</comment>
<keyword evidence="11" id="KW-0793">Thylakoid</keyword>
<dbReference type="PANTHER" id="PTHR11993">
    <property type="entry name" value="NADH-UBIQUINONE OXIDOREDUCTASE 49 KDA SUBUNIT"/>
    <property type="match status" value="1"/>
</dbReference>
<keyword evidence="9 14" id="KW-1278">Translocase</keyword>
<feature type="region of interest" description="Disordered" evidence="15">
    <location>
        <begin position="950"/>
        <end position="982"/>
    </location>
</feature>
<dbReference type="NCBIfam" id="NF004739">
    <property type="entry name" value="PRK06075.1"/>
    <property type="match status" value="1"/>
</dbReference>
<sequence length="1403" mass="166468">MIGIADSKLWNLGVGLLSKCRVPSPIVTKKLKETSETEERGESEEETDVEIETTSETKGTKQEQEESTEEDPSLSLFSEEKEDPDKIKMDETEEIRMNGKEKTKDEFHFKETRYKNRPIYETSYLDGNQENSKLEIFKEIKDKERFLFEKPLVTILFDSKRWNRPFRYIKNDRFQNAVKNEMSQSFFHTCKSDGKERISFTYPPSLSTFLKMIQRKISLFTIQKISYNELYNDWSYANEEKRNNISKKLIHRSETLDTGFLAPDVLEKRILLSNNNDETQKEYLTKIYDPLLNGPYRGQIKKLFLFSILKTSIQNYRKKFLINKIHGILLSTNYKEFDQKVDLFDRKSLGKKITYLLSKVAVKSTSNFNLKGIFLFPFTENKQVRIDSKDLIKIFKFLFDQVIMDPKDETIRQKDIHIGINEINKKVPRWSYKLIDELEQQERDKEDHVVEDHEIRSRKSKRVVILTDTTKNTDTYTNTNTNNKDTDNPDETDEVALIRYSQQSDFRRDIIKGSMRAQRRKTVIVELFEANVHSPFFLDRLGTPPFFSFDIPERLKGIFRNWIWKKKKIRISDYTEENKKESEKTEEDKREKYNRDEKTRIEIAEAWDSLIVAQNEIREYFVGTQGIFDSEFRHKKPPNYGINEWKNWLKGHYQYQYDLSQIKWSRLVTQKWRTRFNHMTKNKDLNKCESYEYEKNQFIHYEKAKDFEIEPLPNQKQYKYDLLSYKSINYENKKDWYIYGLPLQVNNNQEISYNYNTPKRKLFDMLGGILIHNSLVEDDSLDIEKNSDRKYLDWKILHFCLRKKINIKAWVDIDNVTNRNKNTKTGFNNCQIIDKIDKKGLFYLTIHQDQKINPSNQRKNLVDWMGMNEEILSHPISNLELWFFPEFVILYNTYKIKPWVIPIKLLFFNFNVNENVNKQKSITGNKKSFTLSNEKTLELENRNQIEKEFADQVDPEASLSNQEKDVEEDSRGLDIKKRRNKKQYKTNTETELELFLKRLRNPREIAISAIQREEMSLDILMVLNMGPHHPSMHGVLRLVVTLDGEDVIDCEPILGYLHRGMEKIAENRTIIQYLPYVTRWDYLATMFTEAITVNGPERLGNIQVPKRASYIRVIMLELSRIASHLLWLGPFMADIGAQTPFFYIFRERELVYDLFEAATGMRMMHNYFRIGGVAADLPYGWIDKCLDFCDYFLTGVTEYQKLITRNPIFLERVEGVGIIGRDEVINWGLSGPMLRASGIQWDLRKIDHYECYDEFDWEVQWQKEGDSLARYLVRIGEMAESIKIIQQALEGIPGGPYENLEIRYFDRKRYPEWHDFEYRFISKKPSPTFELPKQELYVRVEAPKGELGIFLIGDQSGFPWRWKIRPPGFINLQILPQLVKRMKLADIMTILGSIDIIMGEVDR</sequence>
<keyword evidence="19" id="KW-1185">Reference proteome</keyword>
<dbReference type="FunFam" id="1.10.645.10:FF:000003">
    <property type="entry name" value="NAD(P)H-quinone oxidoreductase subunit H, chloroplastic"/>
    <property type="match status" value="1"/>
</dbReference>
<dbReference type="InterPro" id="IPR001135">
    <property type="entry name" value="NADH_Q_OxRdtase_suD"/>
</dbReference>
<evidence type="ECO:0000256" key="3">
    <source>
        <dbReference type="ARBA" id="ARBA00022448"/>
    </source>
</evidence>
<gene>
    <name evidence="17" type="ORF">SO802_034966</name>
    <name evidence="18" type="ORF">SO802_035490</name>
</gene>
<feature type="region of interest" description="Disordered" evidence="15">
    <location>
        <begin position="25"/>
        <end position="86"/>
    </location>
</feature>
<keyword evidence="8" id="KW-0618">Plastoquinone</keyword>
<dbReference type="Proteomes" id="UP001459277">
    <property type="component" value="Unassembled WGS sequence"/>
</dbReference>
<reference evidence="17 19" key="1">
    <citation type="submission" date="2024-01" db="EMBL/GenBank/DDBJ databases">
        <title>A telomere-to-telomere, gap-free genome of sweet tea (Lithocarpus litseifolius).</title>
        <authorList>
            <person name="Zhou J."/>
        </authorList>
    </citation>
    <scope>NUCLEOTIDE SEQUENCE [LARGE SCALE GENOMIC DNA]</scope>
    <source>
        <strain evidence="17">Zhou-2022a</strain>
        <tissue evidence="17">Leaf</tissue>
    </source>
</reference>
<evidence type="ECO:0000256" key="12">
    <source>
        <dbReference type="ARBA" id="ARBA00023136"/>
    </source>
</evidence>
<dbReference type="HAMAP" id="MF_01358">
    <property type="entry name" value="NDH1_NuoD"/>
    <property type="match status" value="1"/>
</dbReference>
<accession>A0AAW2BA39</accession>
<dbReference type="EMBL" id="JAZDWU010000146">
    <property type="protein sequence ID" value="KAK9982151.1"/>
    <property type="molecule type" value="Genomic_DNA"/>
</dbReference>
<dbReference type="PANTHER" id="PTHR11993:SF10">
    <property type="entry name" value="NADH DEHYDROGENASE [UBIQUINONE] IRON-SULFUR PROTEIN 2, MITOCHONDRIAL"/>
    <property type="match status" value="1"/>
</dbReference>
<dbReference type="InterPro" id="IPR008896">
    <property type="entry name" value="TIC214"/>
</dbReference>
<keyword evidence="4" id="KW-0150">Chloroplast</keyword>
<dbReference type="InterPro" id="IPR014029">
    <property type="entry name" value="NADH_UbQ_OxRdtase_49kDa_CS"/>
</dbReference>
<evidence type="ECO:0000256" key="7">
    <source>
        <dbReference type="ARBA" id="ARBA00022857"/>
    </source>
</evidence>
<proteinExistence type="inferred from homology"/>
<dbReference type="EMBL" id="JAZDWU010000063">
    <property type="protein sequence ID" value="KAK9982603.1"/>
    <property type="molecule type" value="Genomic_DNA"/>
</dbReference>
<dbReference type="Pfam" id="PF00346">
    <property type="entry name" value="Complex1_49kDa"/>
    <property type="match status" value="1"/>
</dbReference>
<keyword evidence="10 14" id="KW-0520">NAD</keyword>
<comment type="subcellular location">
    <subcellularLocation>
        <location evidence="1">Membrane</location>
        <topology evidence="1">Multi-pass membrane protein</topology>
    </subcellularLocation>
</comment>
<dbReference type="SUPFAM" id="SSF56762">
    <property type="entry name" value="HydB/Nqo4-like"/>
    <property type="match status" value="1"/>
</dbReference>
<name>A0AAW2BA39_9ROSI</name>
<dbReference type="Gene3D" id="1.10.645.10">
    <property type="entry name" value="Cytochrome-c3 Hydrogenase, chain B"/>
    <property type="match status" value="1"/>
</dbReference>
<dbReference type="GO" id="GO:0048038">
    <property type="term" value="F:quinone binding"/>
    <property type="evidence" value="ECO:0007669"/>
    <property type="project" value="UniProtKB-KW"/>
</dbReference>
<evidence type="ECO:0000256" key="9">
    <source>
        <dbReference type="ARBA" id="ARBA00022967"/>
    </source>
</evidence>
<keyword evidence="5" id="KW-0934">Plastid</keyword>
<feature type="compositionally biased region" description="Basic and acidic residues" evidence="15">
    <location>
        <begin position="30"/>
        <end position="40"/>
    </location>
</feature>
<dbReference type="PROSITE" id="PS00535">
    <property type="entry name" value="COMPLEX1_49K"/>
    <property type="match status" value="1"/>
</dbReference>
<protein>
    <recommendedName>
        <fullName evidence="13">NAD(P)H dehydrogenase subunit H</fullName>
    </recommendedName>
</protein>
<evidence type="ECO:0000256" key="4">
    <source>
        <dbReference type="ARBA" id="ARBA00022528"/>
    </source>
</evidence>
<feature type="compositionally biased region" description="Acidic residues" evidence="15">
    <location>
        <begin position="41"/>
        <end position="53"/>
    </location>
</feature>
<dbReference type="Pfam" id="PF05758">
    <property type="entry name" value="Ycf1"/>
    <property type="match status" value="1"/>
</dbReference>
<evidence type="ECO:0000313" key="18">
    <source>
        <dbReference type="EMBL" id="KAK9982603.1"/>
    </source>
</evidence>
<keyword evidence="6" id="KW-0874">Quinone</keyword>
<evidence type="ECO:0000256" key="2">
    <source>
        <dbReference type="ARBA" id="ARBA00005769"/>
    </source>
</evidence>
<dbReference type="GO" id="GO:0051287">
    <property type="term" value="F:NAD binding"/>
    <property type="evidence" value="ECO:0007669"/>
    <property type="project" value="InterPro"/>
</dbReference>
<evidence type="ECO:0000259" key="16">
    <source>
        <dbReference type="Pfam" id="PF00346"/>
    </source>
</evidence>
<feature type="domain" description="NADH-quinone oxidoreductase subunit D" evidence="16">
    <location>
        <begin position="1134"/>
        <end position="1403"/>
    </location>
</feature>
<dbReference type="InterPro" id="IPR029014">
    <property type="entry name" value="NiFe-Hase_large"/>
</dbReference>
<keyword evidence="3 14" id="KW-0813">Transport</keyword>
<evidence type="ECO:0000256" key="1">
    <source>
        <dbReference type="ARBA" id="ARBA00004141"/>
    </source>
</evidence>
<comment type="caution">
    <text evidence="17">The sequence shown here is derived from an EMBL/GenBank/DDBJ whole genome shotgun (WGS) entry which is preliminary data.</text>
</comment>
<evidence type="ECO:0000256" key="8">
    <source>
        <dbReference type="ARBA" id="ARBA00022957"/>
    </source>
</evidence>
<evidence type="ECO:0000256" key="5">
    <source>
        <dbReference type="ARBA" id="ARBA00022640"/>
    </source>
</evidence>
<dbReference type="GO" id="GO:0009535">
    <property type="term" value="C:chloroplast thylakoid membrane"/>
    <property type="evidence" value="ECO:0007669"/>
    <property type="project" value="TreeGrafter"/>
</dbReference>
<keyword evidence="7" id="KW-0521">NADP</keyword>
<evidence type="ECO:0000313" key="19">
    <source>
        <dbReference type="Proteomes" id="UP001459277"/>
    </source>
</evidence>
<evidence type="ECO:0000256" key="13">
    <source>
        <dbReference type="ARBA" id="ARBA00031770"/>
    </source>
</evidence>
<dbReference type="NCBIfam" id="NF005649">
    <property type="entry name" value="PRK07415.1"/>
    <property type="match status" value="1"/>
</dbReference>
<evidence type="ECO:0000256" key="10">
    <source>
        <dbReference type="ARBA" id="ARBA00023027"/>
    </source>
</evidence>
<evidence type="ECO:0000313" key="17">
    <source>
        <dbReference type="EMBL" id="KAK9982151.1"/>
    </source>
</evidence>
<evidence type="ECO:0000256" key="6">
    <source>
        <dbReference type="ARBA" id="ARBA00022719"/>
    </source>
</evidence>
<keyword evidence="12" id="KW-0472">Membrane</keyword>